<dbReference type="AlphaFoldDB" id="A0ABD2Q2G7"/>
<gene>
    <name evidence="1" type="ORF">Ciccas_007598</name>
</gene>
<name>A0ABD2Q2G7_9PLAT</name>
<organism evidence="1 2">
    <name type="scientific">Cichlidogyrus casuarinus</name>
    <dbReference type="NCBI Taxonomy" id="1844966"/>
    <lineage>
        <taxon>Eukaryota</taxon>
        <taxon>Metazoa</taxon>
        <taxon>Spiralia</taxon>
        <taxon>Lophotrochozoa</taxon>
        <taxon>Platyhelminthes</taxon>
        <taxon>Monogenea</taxon>
        <taxon>Monopisthocotylea</taxon>
        <taxon>Dactylogyridea</taxon>
        <taxon>Ancyrocephalidae</taxon>
        <taxon>Cichlidogyrus</taxon>
    </lineage>
</organism>
<sequence>MNKELRNSSIWHKPSNFQSTELQCEDPERRHCILFVTYLEESVNCLKQSFDTNTPEALRGRIKFDLRYTTDLQQLVRVASHMSSMPGHEAQFFLLAPIPGIISKMHNMSEVFAVNEVIDTVHSCDFIGVEQLNKFAWSGLEKASPFLFQLVRNIYLRNSDYSDLIDKLLRKQTIKWDEGGGIGLGTLRQVACDWINENLAKVTEWTKDFSDKRKLTILGLFPSRGTWKNDKLKNSKCCSRSVA</sequence>
<dbReference type="EMBL" id="JBJKFK010001188">
    <property type="protein sequence ID" value="KAL3313802.1"/>
    <property type="molecule type" value="Genomic_DNA"/>
</dbReference>
<evidence type="ECO:0000313" key="1">
    <source>
        <dbReference type="EMBL" id="KAL3313802.1"/>
    </source>
</evidence>
<keyword evidence="2" id="KW-1185">Reference proteome</keyword>
<reference evidence="1 2" key="1">
    <citation type="submission" date="2024-11" db="EMBL/GenBank/DDBJ databases">
        <title>Adaptive evolution of stress response genes in parasites aligns with host niche diversity.</title>
        <authorList>
            <person name="Hahn C."/>
            <person name="Resl P."/>
        </authorList>
    </citation>
    <scope>NUCLEOTIDE SEQUENCE [LARGE SCALE GENOMIC DNA]</scope>
    <source>
        <strain evidence="1">EGGRZ-B1_66</strain>
        <tissue evidence="1">Body</tissue>
    </source>
</reference>
<evidence type="ECO:0000313" key="2">
    <source>
        <dbReference type="Proteomes" id="UP001626550"/>
    </source>
</evidence>
<dbReference type="Proteomes" id="UP001626550">
    <property type="component" value="Unassembled WGS sequence"/>
</dbReference>
<protein>
    <submittedName>
        <fullName evidence="1">Uncharacterized protein</fullName>
    </submittedName>
</protein>
<proteinExistence type="predicted"/>
<comment type="caution">
    <text evidence="1">The sequence shown here is derived from an EMBL/GenBank/DDBJ whole genome shotgun (WGS) entry which is preliminary data.</text>
</comment>
<accession>A0ABD2Q2G7</accession>